<dbReference type="PANTHER" id="PTHR45772:SF7">
    <property type="entry name" value="AMINO ACID ABC TRANSPORTER ATP-BINDING PROTEIN"/>
    <property type="match status" value="1"/>
</dbReference>
<keyword evidence="1" id="KW-0813">Transport</keyword>
<dbReference type="GO" id="GO:1903806">
    <property type="term" value="P:L-isoleucine import across plasma membrane"/>
    <property type="evidence" value="ECO:0007669"/>
    <property type="project" value="TreeGrafter"/>
</dbReference>
<dbReference type="SMART" id="SM00382">
    <property type="entry name" value="AAA"/>
    <property type="match status" value="1"/>
</dbReference>
<dbReference type="GO" id="GO:0015192">
    <property type="term" value="F:L-phenylalanine transmembrane transporter activity"/>
    <property type="evidence" value="ECO:0007669"/>
    <property type="project" value="TreeGrafter"/>
</dbReference>
<dbReference type="Pfam" id="PF12399">
    <property type="entry name" value="BCA_ABC_TP_C"/>
    <property type="match status" value="1"/>
</dbReference>
<sequence length="250" mass="27317">MLRLNVITKMFGGLTALEDVSFSVKEGSITGIIGPNGAGKTTLFNIVTGLYAQTAGEVYLNETNISFLNTERLAKLGLVRTFQNVELFGQMTVLENVMVGLHTRSRSGIFSCAFKLPGHLKEEKFIKEKSMEWLKFTGLADLAYMKAGNLSFGKGRLLEISRALAVQPRVILMDEPAAGLNTRETDELALLIHKIKDAGITVTLVEHDMDLVMDICDSVVVLNLGKKLAEGTPRQIQENPEVIAAYLGDG</sequence>
<dbReference type="InterPro" id="IPR027417">
    <property type="entry name" value="P-loop_NTPase"/>
</dbReference>
<gene>
    <name evidence="5" type="ORF">ASZ90_008336</name>
</gene>
<dbReference type="InterPro" id="IPR003593">
    <property type="entry name" value="AAA+_ATPase"/>
</dbReference>
<dbReference type="Gene3D" id="3.40.50.300">
    <property type="entry name" value="P-loop containing nucleotide triphosphate hydrolases"/>
    <property type="match status" value="1"/>
</dbReference>
<dbReference type="SUPFAM" id="SSF52540">
    <property type="entry name" value="P-loop containing nucleoside triphosphate hydrolases"/>
    <property type="match status" value="1"/>
</dbReference>
<dbReference type="GO" id="GO:0005304">
    <property type="term" value="F:L-valine transmembrane transporter activity"/>
    <property type="evidence" value="ECO:0007669"/>
    <property type="project" value="TreeGrafter"/>
</dbReference>
<dbReference type="Pfam" id="PF00005">
    <property type="entry name" value="ABC_tran"/>
    <property type="match status" value="1"/>
</dbReference>
<evidence type="ECO:0000259" key="4">
    <source>
        <dbReference type="PROSITE" id="PS50893"/>
    </source>
</evidence>
<dbReference type="GO" id="GO:0015808">
    <property type="term" value="P:L-alanine transport"/>
    <property type="evidence" value="ECO:0007669"/>
    <property type="project" value="TreeGrafter"/>
</dbReference>
<name>A0A0W8FM34_9ZZZZ</name>
<dbReference type="InterPro" id="IPR032823">
    <property type="entry name" value="BCA_ABC_TP_C"/>
</dbReference>
<dbReference type="GO" id="GO:0042941">
    <property type="term" value="P:D-alanine transmembrane transport"/>
    <property type="evidence" value="ECO:0007669"/>
    <property type="project" value="TreeGrafter"/>
</dbReference>
<accession>A0A0W8FM34</accession>
<dbReference type="FunFam" id="3.40.50.300:FF:000421">
    <property type="entry name" value="Branched-chain amino acid ABC transporter ATP-binding protein"/>
    <property type="match status" value="1"/>
</dbReference>
<evidence type="ECO:0000256" key="2">
    <source>
        <dbReference type="ARBA" id="ARBA00022741"/>
    </source>
</evidence>
<evidence type="ECO:0000313" key="5">
    <source>
        <dbReference type="EMBL" id="KUG21897.1"/>
    </source>
</evidence>
<dbReference type="CDD" id="cd03219">
    <property type="entry name" value="ABC_Mj1267_LivG_branched"/>
    <property type="match status" value="1"/>
</dbReference>
<dbReference type="PANTHER" id="PTHR45772">
    <property type="entry name" value="CONSERVED COMPONENT OF ABC TRANSPORTER FOR NATURAL AMINO ACIDS-RELATED"/>
    <property type="match status" value="1"/>
</dbReference>
<dbReference type="GO" id="GO:0005886">
    <property type="term" value="C:plasma membrane"/>
    <property type="evidence" value="ECO:0007669"/>
    <property type="project" value="TreeGrafter"/>
</dbReference>
<dbReference type="InterPro" id="IPR003439">
    <property type="entry name" value="ABC_transporter-like_ATP-bd"/>
</dbReference>
<dbReference type="GO" id="GO:0015188">
    <property type="term" value="F:L-isoleucine transmembrane transporter activity"/>
    <property type="evidence" value="ECO:0007669"/>
    <property type="project" value="TreeGrafter"/>
</dbReference>
<organism evidence="5">
    <name type="scientific">hydrocarbon metagenome</name>
    <dbReference type="NCBI Taxonomy" id="938273"/>
    <lineage>
        <taxon>unclassified sequences</taxon>
        <taxon>metagenomes</taxon>
        <taxon>ecological metagenomes</taxon>
    </lineage>
</organism>
<protein>
    <submittedName>
        <fullName evidence="5">Branched-chain amino acid transport atp-binding protein livg</fullName>
    </submittedName>
</protein>
<dbReference type="InterPro" id="IPR051120">
    <property type="entry name" value="ABC_AA/LPS_Transport"/>
</dbReference>
<keyword evidence="2" id="KW-0547">Nucleotide-binding</keyword>
<feature type="domain" description="ABC transporter" evidence="4">
    <location>
        <begin position="2"/>
        <end position="249"/>
    </location>
</feature>
<evidence type="ECO:0000256" key="1">
    <source>
        <dbReference type="ARBA" id="ARBA00022448"/>
    </source>
</evidence>
<dbReference type="EMBL" id="LNQE01001011">
    <property type="protein sequence ID" value="KUG21897.1"/>
    <property type="molecule type" value="Genomic_DNA"/>
</dbReference>
<dbReference type="GO" id="GO:0016887">
    <property type="term" value="F:ATP hydrolysis activity"/>
    <property type="evidence" value="ECO:0007669"/>
    <property type="project" value="InterPro"/>
</dbReference>
<dbReference type="PROSITE" id="PS50893">
    <property type="entry name" value="ABC_TRANSPORTER_2"/>
    <property type="match status" value="1"/>
</dbReference>
<dbReference type="GO" id="GO:1903805">
    <property type="term" value="P:L-valine import across plasma membrane"/>
    <property type="evidence" value="ECO:0007669"/>
    <property type="project" value="TreeGrafter"/>
</dbReference>
<comment type="caution">
    <text evidence="5">The sequence shown here is derived from an EMBL/GenBank/DDBJ whole genome shotgun (WGS) entry which is preliminary data.</text>
</comment>
<keyword evidence="3 5" id="KW-0067">ATP-binding</keyword>
<proteinExistence type="predicted"/>
<dbReference type="AlphaFoldDB" id="A0A0W8FM34"/>
<reference evidence="5" key="1">
    <citation type="journal article" date="2015" name="Proc. Natl. Acad. Sci. U.S.A.">
        <title>Networks of energetic and metabolic interactions define dynamics in microbial communities.</title>
        <authorList>
            <person name="Embree M."/>
            <person name="Liu J.K."/>
            <person name="Al-Bassam M.M."/>
            <person name="Zengler K."/>
        </authorList>
    </citation>
    <scope>NUCLEOTIDE SEQUENCE</scope>
</reference>
<dbReference type="GO" id="GO:0005524">
    <property type="term" value="F:ATP binding"/>
    <property type="evidence" value="ECO:0007669"/>
    <property type="project" value="UniProtKB-KW"/>
</dbReference>
<evidence type="ECO:0000256" key="3">
    <source>
        <dbReference type="ARBA" id="ARBA00022840"/>
    </source>
</evidence>